<organism evidence="1 2">
    <name type="scientific">Egretta garzetta</name>
    <name type="common">Little egret</name>
    <dbReference type="NCBI Taxonomy" id="188379"/>
    <lineage>
        <taxon>Eukaryota</taxon>
        <taxon>Metazoa</taxon>
        <taxon>Chordata</taxon>
        <taxon>Craniata</taxon>
        <taxon>Vertebrata</taxon>
        <taxon>Euteleostomi</taxon>
        <taxon>Archelosauria</taxon>
        <taxon>Archosauria</taxon>
        <taxon>Dinosauria</taxon>
        <taxon>Saurischia</taxon>
        <taxon>Theropoda</taxon>
        <taxon>Coelurosauria</taxon>
        <taxon>Aves</taxon>
        <taxon>Neognathae</taxon>
        <taxon>Neoaves</taxon>
        <taxon>Aequornithes</taxon>
        <taxon>Pelecaniformes</taxon>
        <taxon>Ardeidae</taxon>
        <taxon>Egretta</taxon>
    </lineage>
</organism>
<dbReference type="EMBL" id="KK501666">
    <property type="protein sequence ID" value="KFP17021.1"/>
    <property type="molecule type" value="Genomic_DNA"/>
</dbReference>
<evidence type="ECO:0000313" key="2">
    <source>
        <dbReference type="Proteomes" id="UP000053119"/>
    </source>
</evidence>
<dbReference type="Proteomes" id="UP000053119">
    <property type="component" value="Unassembled WGS sequence"/>
</dbReference>
<sequence>RDLDRLERWACVNLMRFNKAKCKVLHLGWGSPQYQYRLGEERIESSPAERDLDVLVDEKLDMSRQCALAAQKANRTLGCIGRSMASRSREVIVPLYSALVRPHLEYCVQLWSPQHKKDMEVLERVQRRATKMIRGLEHLSYEGRLRELRELGLFSLEKRRLRGDLIAAFQYLKGAYRKDGENLFSRASCDRARGNGFKLNQGRFRLDIRKKFFPMRVVKHCKRLPREVVEAPSLEAFKARLDGALSNLI</sequence>
<keyword evidence="2" id="KW-1185">Reference proteome</keyword>
<proteinExistence type="predicted"/>
<dbReference type="AlphaFoldDB" id="A0A091JZT8"/>
<evidence type="ECO:0008006" key="3">
    <source>
        <dbReference type="Google" id="ProtNLM"/>
    </source>
</evidence>
<accession>A0A091JZT8</accession>
<dbReference type="PRINTS" id="PR01345">
    <property type="entry name" value="CERVTRCPTASE"/>
</dbReference>
<gene>
    <name evidence="1" type="ORF">Z169_12566</name>
</gene>
<reference evidence="1 2" key="1">
    <citation type="submission" date="2014-04" db="EMBL/GenBank/DDBJ databases">
        <title>Genome evolution of avian class.</title>
        <authorList>
            <person name="Zhang G."/>
            <person name="Li C."/>
        </authorList>
    </citation>
    <scope>NUCLEOTIDE SEQUENCE [LARGE SCALE GENOMIC DNA]</scope>
    <source>
        <strain evidence="1">BGI_Z169</strain>
    </source>
</reference>
<feature type="non-terminal residue" evidence="1">
    <location>
        <position position="1"/>
    </location>
</feature>
<protein>
    <recommendedName>
        <fullName evidence="3">Reverse transcriptase</fullName>
    </recommendedName>
</protein>
<feature type="non-terminal residue" evidence="1">
    <location>
        <position position="249"/>
    </location>
</feature>
<dbReference type="STRING" id="188379.A0A091JZT8"/>
<name>A0A091JZT8_EGRGA</name>
<dbReference type="PANTHER" id="PTHR33332">
    <property type="entry name" value="REVERSE TRANSCRIPTASE DOMAIN-CONTAINING PROTEIN"/>
    <property type="match status" value="1"/>
</dbReference>
<evidence type="ECO:0000313" key="1">
    <source>
        <dbReference type="EMBL" id="KFP17021.1"/>
    </source>
</evidence>